<name>A0ABT8V9G3_9BACL</name>
<evidence type="ECO:0000313" key="1">
    <source>
        <dbReference type="EMBL" id="MDO3676836.1"/>
    </source>
</evidence>
<reference evidence="1" key="1">
    <citation type="submission" date="2023-07" db="EMBL/GenBank/DDBJ databases">
        <authorList>
            <person name="Aktuganov G."/>
            <person name="Boyko T."/>
            <person name="Delegan Y."/>
            <person name="Galimzianova N."/>
            <person name="Gilvanova E."/>
            <person name="Korobov V."/>
            <person name="Kuzmina L."/>
            <person name="Melentiev A."/>
            <person name="Milman P."/>
            <person name="Ryabova A."/>
            <person name="Stupak E."/>
            <person name="Yasakov T."/>
            <person name="Zharikova N."/>
            <person name="Zhurenko E."/>
        </authorList>
    </citation>
    <scope>NUCLEOTIDE SEQUENCE</scope>
    <source>
        <strain evidence="1">IB-739</strain>
    </source>
</reference>
<evidence type="ECO:0000313" key="2">
    <source>
        <dbReference type="Proteomes" id="UP001168883"/>
    </source>
</evidence>
<sequence>MLDQNELINWVKSFDVESTVISYCHKCIDNYLVDSPEDVELYFGEYCPDNLLLELKKVYVVINWKEPDYSHIVALVPIVYANKEIGRYELFFKMSGEIYDDLLVIDGKEHLVY</sequence>
<comment type="caution">
    <text evidence="1">The sequence shown here is derived from an EMBL/GenBank/DDBJ whole genome shotgun (WGS) entry which is preliminary data.</text>
</comment>
<dbReference type="RefSeq" id="WP_302877857.1">
    <property type="nucleotide sequence ID" value="NZ_JARLKN010000053.1"/>
</dbReference>
<organism evidence="1 2">
    <name type="scientific">Paenibacillus ehimensis</name>
    <dbReference type="NCBI Taxonomy" id="79264"/>
    <lineage>
        <taxon>Bacteria</taxon>
        <taxon>Bacillati</taxon>
        <taxon>Bacillota</taxon>
        <taxon>Bacilli</taxon>
        <taxon>Bacillales</taxon>
        <taxon>Paenibacillaceae</taxon>
        <taxon>Paenibacillus</taxon>
    </lineage>
</organism>
<proteinExistence type="predicted"/>
<keyword evidence="2" id="KW-1185">Reference proteome</keyword>
<dbReference type="EMBL" id="JAUMKJ010000007">
    <property type="protein sequence ID" value="MDO3676836.1"/>
    <property type="molecule type" value="Genomic_DNA"/>
</dbReference>
<accession>A0ABT8V9G3</accession>
<dbReference type="Proteomes" id="UP001168883">
    <property type="component" value="Unassembled WGS sequence"/>
</dbReference>
<protein>
    <submittedName>
        <fullName evidence="1">Uncharacterized protein</fullName>
    </submittedName>
</protein>
<gene>
    <name evidence="1" type="ORF">Q3C12_07455</name>
</gene>